<reference evidence="4" key="1">
    <citation type="journal article" date="2020" name="BMC Genomics">
        <title>Correction to: Identification and distribution of gene clusters required for synthesis of sphingolipid metabolism inhibitors in diverse species of the filamentous fungus Fusarium.</title>
        <authorList>
            <person name="Kim H.S."/>
            <person name="Lohmar J.M."/>
            <person name="Busman M."/>
            <person name="Brown D.W."/>
            <person name="Naumann T.A."/>
            <person name="Divon H.H."/>
            <person name="Lysoe E."/>
            <person name="Uhlig S."/>
            <person name="Proctor R.H."/>
        </authorList>
    </citation>
    <scope>NUCLEOTIDE SEQUENCE</scope>
    <source>
        <strain evidence="4">NRRL 22465</strain>
    </source>
</reference>
<feature type="short sequence motif" description="GXGXXG" evidence="2">
    <location>
        <begin position="254"/>
        <end position="259"/>
    </location>
</feature>
<dbReference type="Proteomes" id="UP000635477">
    <property type="component" value="Unassembled WGS sequence"/>
</dbReference>
<sequence>MFSASELKDLPVVPADIRDSAEGIYTVPCRQKRELSADGPETVTQLWFQTQPLDTDTIQRIHSLKLVAESHDQGFTDDPLAGNWTWFEIVLLENKYSEEPRMKDGIQLVWVSHRNLFLSQEFGWEEGVKFEKDHDIFRLLEKGNVIAVRLCARFEAWKIKVRTGYLIIEIGAPVSRDSLGYGETKKTVLGIQEVFDEVNSSISPKSTPISTASQDLLFRAEMLVSAGDKPLRVLSLGMPSPVLVCSAFLTSIDGGGVRGIAALMHLDAVMLKLAPGKKPCEVFDIIGGTSTGGYEFLSILHISC</sequence>
<comment type="caution">
    <text evidence="4">The sequence shown here is derived from an EMBL/GenBank/DDBJ whole genome shotgun (WGS) entry which is preliminary data.</text>
</comment>
<organism evidence="4 5">
    <name type="scientific">Fusarium zealandicum</name>
    <dbReference type="NCBI Taxonomy" id="1053134"/>
    <lineage>
        <taxon>Eukaryota</taxon>
        <taxon>Fungi</taxon>
        <taxon>Dikarya</taxon>
        <taxon>Ascomycota</taxon>
        <taxon>Pezizomycotina</taxon>
        <taxon>Sordariomycetes</taxon>
        <taxon>Hypocreomycetidae</taxon>
        <taxon>Hypocreales</taxon>
        <taxon>Nectriaceae</taxon>
        <taxon>Fusarium</taxon>
        <taxon>Fusarium staphyleae species complex</taxon>
    </lineage>
</organism>
<keyword evidence="1" id="KW-0443">Lipid metabolism</keyword>
<dbReference type="EMBL" id="JABEYC010000451">
    <property type="protein sequence ID" value="KAF4977237.1"/>
    <property type="molecule type" value="Genomic_DNA"/>
</dbReference>
<gene>
    <name evidence="4" type="ORF">FZEAL_6220</name>
</gene>
<proteinExistence type="predicted"/>
<name>A0A8H4UJ01_9HYPO</name>
<dbReference type="InterPro" id="IPR016035">
    <property type="entry name" value="Acyl_Trfase/lysoPLipase"/>
</dbReference>
<reference evidence="4" key="2">
    <citation type="submission" date="2020-05" db="EMBL/GenBank/DDBJ databases">
        <authorList>
            <person name="Kim H.-S."/>
            <person name="Proctor R.H."/>
            <person name="Brown D.W."/>
        </authorList>
    </citation>
    <scope>NUCLEOTIDE SEQUENCE</scope>
    <source>
        <strain evidence="4">NRRL 22465</strain>
    </source>
</reference>
<dbReference type="AlphaFoldDB" id="A0A8H4UJ01"/>
<feature type="domain" description="PNPLA" evidence="3">
    <location>
        <begin position="250"/>
        <end position="304"/>
    </location>
</feature>
<keyword evidence="5" id="KW-1185">Reference proteome</keyword>
<evidence type="ECO:0000313" key="5">
    <source>
        <dbReference type="Proteomes" id="UP000635477"/>
    </source>
</evidence>
<protein>
    <recommendedName>
        <fullName evidence="3">PNPLA domain-containing protein</fullName>
    </recommendedName>
</protein>
<dbReference type="OrthoDB" id="1658288at2759"/>
<dbReference type="InterPro" id="IPR002641">
    <property type="entry name" value="PNPLA_dom"/>
</dbReference>
<dbReference type="SUPFAM" id="SSF52151">
    <property type="entry name" value="FabD/lysophospholipase-like"/>
    <property type="match status" value="1"/>
</dbReference>
<evidence type="ECO:0000256" key="1">
    <source>
        <dbReference type="ARBA" id="ARBA00023098"/>
    </source>
</evidence>
<dbReference type="PROSITE" id="PS51635">
    <property type="entry name" value="PNPLA"/>
    <property type="match status" value="1"/>
</dbReference>
<evidence type="ECO:0000313" key="4">
    <source>
        <dbReference type="EMBL" id="KAF4977237.1"/>
    </source>
</evidence>
<evidence type="ECO:0000256" key="2">
    <source>
        <dbReference type="PROSITE-ProRule" id="PRU01161"/>
    </source>
</evidence>
<dbReference type="Pfam" id="PF01734">
    <property type="entry name" value="Patatin"/>
    <property type="match status" value="1"/>
</dbReference>
<accession>A0A8H4UJ01</accession>
<dbReference type="GO" id="GO:0046486">
    <property type="term" value="P:glycerolipid metabolic process"/>
    <property type="evidence" value="ECO:0007669"/>
    <property type="project" value="UniProtKB-ARBA"/>
</dbReference>
<dbReference type="Gene3D" id="3.40.1090.10">
    <property type="entry name" value="Cytosolic phospholipase A2 catalytic domain"/>
    <property type="match status" value="1"/>
</dbReference>
<comment type="caution">
    <text evidence="2">Lacks conserved residue(s) required for the propagation of feature annotation.</text>
</comment>
<feature type="short sequence motif" description="GXSXG" evidence="2">
    <location>
        <begin position="288"/>
        <end position="292"/>
    </location>
</feature>
<evidence type="ECO:0000259" key="3">
    <source>
        <dbReference type="PROSITE" id="PS51635"/>
    </source>
</evidence>